<feature type="non-terminal residue" evidence="2">
    <location>
        <position position="381"/>
    </location>
</feature>
<comment type="caution">
    <text evidence="2">The sequence shown here is derived from an EMBL/GenBank/DDBJ whole genome shotgun (WGS) entry which is preliminary data.</text>
</comment>
<accession>A0ABP0QKF6</accession>
<keyword evidence="3" id="KW-1185">Reference proteome</keyword>
<sequence length="381" mass="42516">MSLVWQNEDKEETAQWLASPATCKAILESLLGKVSSLKGQACIIHNMTMYEGTWEKAGRHCVFMFKLLCITVDQLQVVLDMMVELNDACYLASYSETTNNAIFSFATTQVKDKLLEVCFISTWEDWKAARGLMSAVTPKFVADADLSELTHPKMPQLKVCTMTAAGHLQLPDATRKKWLDDPVRSEVDLADPKAVAELPGNSDEAQPCETPPSLSAEEFKQKHPEAKDFITKNENKAVEFRLESDKSLVSKLKLCCSIAFVSDVRDIMFNIAMYSFFEVVLEEQTGQGPQDTQPMSLYDLITLLEKRNIVDFTITGHKVERPASVCRGEAKDTFQVTHDAYSVYKPNAVQLKAVKAGNLAGVIGTKSLSSSKYISMVWRIL</sequence>
<feature type="region of interest" description="Disordered" evidence="1">
    <location>
        <begin position="196"/>
        <end position="216"/>
    </location>
</feature>
<proteinExistence type="predicted"/>
<evidence type="ECO:0000313" key="2">
    <source>
        <dbReference type="EMBL" id="CAK9088696.1"/>
    </source>
</evidence>
<evidence type="ECO:0000256" key="1">
    <source>
        <dbReference type="SAM" id="MobiDB-lite"/>
    </source>
</evidence>
<name>A0ABP0QKF6_9DINO</name>
<dbReference type="Proteomes" id="UP001642484">
    <property type="component" value="Unassembled WGS sequence"/>
</dbReference>
<gene>
    <name evidence="2" type="ORF">CCMP2556_LOCUS42762</name>
</gene>
<protein>
    <submittedName>
        <fullName evidence="2">Uncharacterized protein</fullName>
    </submittedName>
</protein>
<dbReference type="EMBL" id="CAXAMN010024687">
    <property type="protein sequence ID" value="CAK9088696.1"/>
    <property type="molecule type" value="Genomic_DNA"/>
</dbReference>
<evidence type="ECO:0000313" key="3">
    <source>
        <dbReference type="Proteomes" id="UP001642484"/>
    </source>
</evidence>
<organism evidence="2 3">
    <name type="scientific">Durusdinium trenchii</name>
    <dbReference type="NCBI Taxonomy" id="1381693"/>
    <lineage>
        <taxon>Eukaryota</taxon>
        <taxon>Sar</taxon>
        <taxon>Alveolata</taxon>
        <taxon>Dinophyceae</taxon>
        <taxon>Suessiales</taxon>
        <taxon>Symbiodiniaceae</taxon>
        <taxon>Durusdinium</taxon>
    </lineage>
</organism>
<reference evidence="2 3" key="1">
    <citation type="submission" date="2024-02" db="EMBL/GenBank/DDBJ databases">
        <authorList>
            <person name="Chen Y."/>
            <person name="Shah S."/>
            <person name="Dougan E. K."/>
            <person name="Thang M."/>
            <person name="Chan C."/>
        </authorList>
    </citation>
    <scope>NUCLEOTIDE SEQUENCE [LARGE SCALE GENOMIC DNA]</scope>
</reference>